<evidence type="ECO:0000256" key="1">
    <source>
        <dbReference type="PROSITE-ProRule" id="PRU00047"/>
    </source>
</evidence>
<accession>A0A699JX89</accession>
<sequence>MWRSNEKGPYVRPMIPNPDDTRNAGRQIKNQAFNAGNENDESNQIGQRVPRTKSNPRKENVHCYNCNEKGHYARDCQKPRVHDAKYFREQILLAIKDEARSNHNVEENDFMLSNSFGDKTLEELTPVVIMMACIQPSDDNAVTKPNYDAKDVNELAKKAFKERENRYLEDIVDLEKNLSSHDRIVNKMGQSIQTIHMLGKTANKVYNPFLKAGLSYQNPEHLKQTIATQPKMYHGEMLYITKLKIDSPDSEEILDDVEENRLKMRNKMVQLDYEKLNALYEIFVPKKESSVEQTYFSFPSTSHECSESNEFI</sequence>
<dbReference type="InterPro" id="IPR001878">
    <property type="entry name" value="Znf_CCHC"/>
</dbReference>
<feature type="region of interest" description="Disordered" evidence="2">
    <location>
        <begin position="1"/>
        <end position="59"/>
    </location>
</feature>
<evidence type="ECO:0000259" key="3">
    <source>
        <dbReference type="PROSITE" id="PS50158"/>
    </source>
</evidence>
<dbReference type="Gene3D" id="4.10.60.10">
    <property type="entry name" value="Zinc finger, CCHC-type"/>
    <property type="match status" value="1"/>
</dbReference>
<dbReference type="SMART" id="SM00343">
    <property type="entry name" value="ZnF_C2HC"/>
    <property type="match status" value="1"/>
</dbReference>
<gene>
    <name evidence="4" type="ORF">Tci_631074</name>
</gene>
<feature type="non-terminal residue" evidence="4">
    <location>
        <position position="312"/>
    </location>
</feature>
<dbReference type="GO" id="GO:0008270">
    <property type="term" value="F:zinc ion binding"/>
    <property type="evidence" value="ECO:0007669"/>
    <property type="project" value="UniProtKB-KW"/>
</dbReference>
<dbReference type="EMBL" id="BKCJ010451157">
    <property type="protein sequence ID" value="GFA59102.1"/>
    <property type="molecule type" value="Genomic_DNA"/>
</dbReference>
<dbReference type="Pfam" id="PF00098">
    <property type="entry name" value="zf-CCHC"/>
    <property type="match status" value="1"/>
</dbReference>
<dbReference type="PROSITE" id="PS50158">
    <property type="entry name" value="ZF_CCHC"/>
    <property type="match status" value="1"/>
</dbReference>
<name>A0A699JX89_TANCI</name>
<keyword evidence="1" id="KW-0862">Zinc</keyword>
<dbReference type="SUPFAM" id="SSF57756">
    <property type="entry name" value="Retrovirus zinc finger-like domains"/>
    <property type="match status" value="1"/>
</dbReference>
<dbReference type="GO" id="GO:0003676">
    <property type="term" value="F:nucleic acid binding"/>
    <property type="evidence" value="ECO:0007669"/>
    <property type="project" value="InterPro"/>
</dbReference>
<feature type="domain" description="CCHC-type" evidence="3">
    <location>
        <begin position="63"/>
        <end position="78"/>
    </location>
</feature>
<comment type="caution">
    <text evidence="4">The sequence shown here is derived from an EMBL/GenBank/DDBJ whole genome shotgun (WGS) entry which is preliminary data.</text>
</comment>
<proteinExistence type="predicted"/>
<organism evidence="4">
    <name type="scientific">Tanacetum cinerariifolium</name>
    <name type="common">Dalmatian daisy</name>
    <name type="synonym">Chrysanthemum cinerariifolium</name>
    <dbReference type="NCBI Taxonomy" id="118510"/>
    <lineage>
        <taxon>Eukaryota</taxon>
        <taxon>Viridiplantae</taxon>
        <taxon>Streptophyta</taxon>
        <taxon>Embryophyta</taxon>
        <taxon>Tracheophyta</taxon>
        <taxon>Spermatophyta</taxon>
        <taxon>Magnoliopsida</taxon>
        <taxon>eudicotyledons</taxon>
        <taxon>Gunneridae</taxon>
        <taxon>Pentapetalae</taxon>
        <taxon>asterids</taxon>
        <taxon>campanulids</taxon>
        <taxon>Asterales</taxon>
        <taxon>Asteraceae</taxon>
        <taxon>Asteroideae</taxon>
        <taxon>Anthemideae</taxon>
        <taxon>Anthemidinae</taxon>
        <taxon>Tanacetum</taxon>
    </lineage>
</organism>
<dbReference type="AlphaFoldDB" id="A0A699JX89"/>
<evidence type="ECO:0000256" key="2">
    <source>
        <dbReference type="SAM" id="MobiDB-lite"/>
    </source>
</evidence>
<keyword evidence="1" id="KW-0863">Zinc-finger</keyword>
<dbReference type="InterPro" id="IPR036875">
    <property type="entry name" value="Znf_CCHC_sf"/>
</dbReference>
<evidence type="ECO:0000313" key="4">
    <source>
        <dbReference type="EMBL" id="GFA59102.1"/>
    </source>
</evidence>
<protein>
    <recommendedName>
        <fullName evidence="3">CCHC-type domain-containing protein</fullName>
    </recommendedName>
</protein>
<keyword evidence="1" id="KW-0479">Metal-binding</keyword>
<reference evidence="4" key="1">
    <citation type="journal article" date="2019" name="Sci. Rep.">
        <title>Draft genome of Tanacetum cinerariifolium, the natural source of mosquito coil.</title>
        <authorList>
            <person name="Yamashiro T."/>
            <person name="Shiraishi A."/>
            <person name="Satake H."/>
            <person name="Nakayama K."/>
        </authorList>
    </citation>
    <scope>NUCLEOTIDE SEQUENCE</scope>
</reference>
<feature type="compositionally biased region" description="Polar residues" evidence="2">
    <location>
        <begin position="28"/>
        <end position="46"/>
    </location>
</feature>